<organism evidence="3 4">
    <name type="scientific">Pseudonocardia xinjiangensis</name>
    <dbReference type="NCBI Taxonomy" id="75289"/>
    <lineage>
        <taxon>Bacteria</taxon>
        <taxon>Bacillati</taxon>
        <taxon>Actinomycetota</taxon>
        <taxon>Actinomycetes</taxon>
        <taxon>Pseudonocardiales</taxon>
        <taxon>Pseudonocardiaceae</taxon>
        <taxon>Pseudonocardia</taxon>
    </lineage>
</organism>
<dbReference type="InterPro" id="IPR029055">
    <property type="entry name" value="Ntn_hydrolases_N"/>
</dbReference>
<feature type="domain" description="Glutamine amidotransferase type-2" evidence="2">
    <location>
        <begin position="2"/>
        <end position="264"/>
    </location>
</feature>
<dbReference type="PANTHER" id="PTHR43187">
    <property type="entry name" value="GLUTAMINE AMIDOTRANSFERASE DUG3-RELATED"/>
    <property type="match status" value="1"/>
</dbReference>
<evidence type="ECO:0000313" key="3">
    <source>
        <dbReference type="EMBL" id="NMH80296.1"/>
    </source>
</evidence>
<evidence type="ECO:0000313" key="4">
    <source>
        <dbReference type="Proteomes" id="UP001296706"/>
    </source>
</evidence>
<protein>
    <submittedName>
        <fullName evidence="3">Class II glutamine amidotransferase</fullName>
    </submittedName>
</protein>
<dbReference type="CDD" id="cd01908">
    <property type="entry name" value="YafJ"/>
    <property type="match status" value="1"/>
</dbReference>
<dbReference type="Proteomes" id="UP001296706">
    <property type="component" value="Unassembled WGS sequence"/>
</dbReference>
<sequence>MCRWLGYIGDPIRPEELLYQPERSLIEQSKSHAPDVAIANGDGYGLGWYGTADGPGLFRSASPAWGDHNLRELSAQIRSPLFLAHVRAATGTPVQQSNCHPFRYGHWMFVHNGMIDAFPRVRRDLLMQVDPELFPAVEGSTDSELMFYLALTFGLAEDPVGGLERMAGCIEAAGRRIGSDHPLQMTVGVTDGARLVAARYASDTEANTLHVSSSVRDLRLLYPENERFQHFSDEARVIVSEPLVDLPGMWREVPAGTALVVQDGEELEVPFVPRAA</sequence>
<dbReference type="Gene3D" id="3.60.20.10">
    <property type="entry name" value="Glutamine Phosphoribosylpyrophosphate, subunit 1, domain 1"/>
    <property type="match status" value="1"/>
</dbReference>
<dbReference type="PANTHER" id="PTHR43187:SF1">
    <property type="entry name" value="GLUTAMINE AMIDOTRANSFERASE DUG3-RELATED"/>
    <property type="match status" value="1"/>
</dbReference>
<evidence type="ECO:0000259" key="2">
    <source>
        <dbReference type="PROSITE" id="PS51278"/>
    </source>
</evidence>
<dbReference type="SUPFAM" id="SSF56235">
    <property type="entry name" value="N-terminal nucleophile aminohydrolases (Ntn hydrolases)"/>
    <property type="match status" value="1"/>
</dbReference>
<comment type="caution">
    <text evidence="3">The sequence shown here is derived from an EMBL/GenBank/DDBJ whole genome shotgun (WGS) entry which is preliminary data.</text>
</comment>
<gene>
    <name evidence="3" type="ORF">HF577_24815</name>
</gene>
<dbReference type="Pfam" id="PF13230">
    <property type="entry name" value="GATase_4"/>
    <property type="match status" value="1"/>
</dbReference>
<dbReference type="EMBL" id="JAAXKY010000096">
    <property type="protein sequence ID" value="NMH80296.1"/>
    <property type="molecule type" value="Genomic_DNA"/>
</dbReference>
<evidence type="ECO:0000256" key="1">
    <source>
        <dbReference type="ARBA" id="ARBA00022962"/>
    </source>
</evidence>
<dbReference type="RefSeq" id="WP_169398351.1">
    <property type="nucleotide sequence ID" value="NZ_BAAAJH010000008.1"/>
</dbReference>
<dbReference type="InterPro" id="IPR026869">
    <property type="entry name" value="EgtC-like"/>
</dbReference>
<accession>A0ABX1RIR6</accession>
<name>A0ABX1RIR6_9PSEU</name>
<dbReference type="InterPro" id="IPR017932">
    <property type="entry name" value="GATase_2_dom"/>
</dbReference>
<keyword evidence="1 3" id="KW-0315">Glutamine amidotransferase</keyword>
<proteinExistence type="predicted"/>
<reference evidence="3 4" key="1">
    <citation type="submission" date="2020-04" db="EMBL/GenBank/DDBJ databases">
        <authorList>
            <person name="Klaysubun C."/>
            <person name="Duangmal K."/>
            <person name="Lipun K."/>
        </authorList>
    </citation>
    <scope>NUCLEOTIDE SEQUENCE [LARGE SCALE GENOMIC DNA]</scope>
    <source>
        <strain evidence="3 4">JCM 11839</strain>
    </source>
</reference>
<dbReference type="InterPro" id="IPR052373">
    <property type="entry name" value="Gamma-glu_amide_hydrolase"/>
</dbReference>
<keyword evidence="4" id="KW-1185">Reference proteome</keyword>
<dbReference type="PROSITE" id="PS51278">
    <property type="entry name" value="GATASE_TYPE_2"/>
    <property type="match status" value="1"/>
</dbReference>